<dbReference type="InterPro" id="IPR050065">
    <property type="entry name" value="GlmU-like"/>
</dbReference>
<feature type="domain" description="Mannose-1-phosphate guanyltransferase C-terminal" evidence="11">
    <location>
        <begin position="264"/>
        <end position="338"/>
    </location>
</feature>
<evidence type="ECO:0000259" key="11">
    <source>
        <dbReference type="Pfam" id="PF25087"/>
    </source>
</evidence>
<dbReference type="Pfam" id="PF25087">
    <property type="entry name" value="GMPPB_C"/>
    <property type="match status" value="1"/>
</dbReference>
<protein>
    <submittedName>
        <fullName evidence="12">Bifunctional UDP-N-acetylglucosamine pyrophosphorylase/glucosamine-1-phosphate N-acetyltransferase</fullName>
    </submittedName>
</protein>
<evidence type="ECO:0000256" key="3">
    <source>
        <dbReference type="ARBA" id="ARBA00022679"/>
    </source>
</evidence>
<evidence type="ECO:0000313" key="13">
    <source>
        <dbReference type="Proteomes" id="UP000219546"/>
    </source>
</evidence>
<evidence type="ECO:0000256" key="1">
    <source>
        <dbReference type="ARBA" id="ARBA00005166"/>
    </source>
</evidence>
<comment type="catalytic activity">
    <reaction evidence="8">
        <text>alpha-D-glucosamine 1-phosphate + acetyl-CoA = N-acetyl-alpha-D-glucosamine 1-phosphate + CoA + H(+)</text>
        <dbReference type="Rhea" id="RHEA:13725"/>
        <dbReference type="ChEBI" id="CHEBI:15378"/>
        <dbReference type="ChEBI" id="CHEBI:57287"/>
        <dbReference type="ChEBI" id="CHEBI:57288"/>
        <dbReference type="ChEBI" id="CHEBI:57776"/>
        <dbReference type="ChEBI" id="CHEBI:58516"/>
        <dbReference type="EC" id="2.3.1.157"/>
    </reaction>
</comment>
<dbReference type="EMBL" id="OAOP01000003">
    <property type="protein sequence ID" value="SNX69492.1"/>
    <property type="molecule type" value="Genomic_DNA"/>
</dbReference>
<evidence type="ECO:0000256" key="4">
    <source>
        <dbReference type="ARBA" id="ARBA00022695"/>
    </source>
</evidence>
<sequence>MNIYGGHEVKTAIILAAGKGQKMWPYNEYRPKAILPVGDKPNIERLVNQLQNLQFERIFIVVHYQERRIRHLMEGKKGVEIISVPTPQGTADTLQKALEYIQDTEVLVAYGDIVITTNKLIKFIEEFRKEPKDGLILASFIDSQRSQDWFCANVREDKMVTEILGHPRPHYVNYQLLGMYCLKKEHIHYYVKRNPGMMLNVNVGMMPHLEGELEQSLQMMVEDQKQIRVFNAEKEAIDLDKPWHIMESNALITSVEVGGLKENSIHETASIHKTAEIRGYVKLGKNVKIGRNVMINGNVTIGDHTVIDNGAIIEENVMIGEYCTIKDYCKIGPNSVIGNRNRFGHCAEFQGVTFENVSFTHYGEVFGVVGSCTDIAAGVTVGILRFDDLNQVQRVNGRLETPEKYGNAVYFGDYTRTGISSQYMPGVKIGNNCVIGPAVGIHHDIPSGKLVYNEQQLKMKDWGSNNYGW</sequence>
<evidence type="ECO:0000256" key="9">
    <source>
        <dbReference type="ARBA" id="ARBA00048493"/>
    </source>
</evidence>
<dbReference type="AlphaFoldDB" id="A0A285CPL3"/>
<organism evidence="12 13">
    <name type="scientific">Bacillus oleivorans</name>
    <dbReference type="NCBI Taxonomy" id="1448271"/>
    <lineage>
        <taxon>Bacteria</taxon>
        <taxon>Bacillati</taxon>
        <taxon>Bacillota</taxon>
        <taxon>Bacilli</taxon>
        <taxon>Bacillales</taxon>
        <taxon>Bacillaceae</taxon>
        <taxon>Bacillus</taxon>
    </lineage>
</organism>
<comment type="catalytic activity">
    <reaction evidence="9">
        <text>N-acetyl-alpha-D-glucosamine 1-phosphate + UTP + H(+) = UDP-N-acetyl-alpha-D-glucosamine + diphosphate</text>
        <dbReference type="Rhea" id="RHEA:13509"/>
        <dbReference type="ChEBI" id="CHEBI:15378"/>
        <dbReference type="ChEBI" id="CHEBI:33019"/>
        <dbReference type="ChEBI" id="CHEBI:46398"/>
        <dbReference type="ChEBI" id="CHEBI:57705"/>
        <dbReference type="ChEBI" id="CHEBI:57776"/>
        <dbReference type="EC" id="2.7.7.23"/>
    </reaction>
</comment>
<dbReference type="PROSITE" id="PS00101">
    <property type="entry name" value="HEXAPEP_TRANSFERASES"/>
    <property type="match status" value="1"/>
</dbReference>
<evidence type="ECO:0000256" key="5">
    <source>
        <dbReference type="ARBA" id="ARBA00022737"/>
    </source>
</evidence>
<keyword evidence="13" id="KW-1185">Reference proteome</keyword>
<keyword evidence="6" id="KW-0511">Multifunctional enzyme</keyword>
<dbReference type="GO" id="GO:0003977">
    <property type="term" value="F:UDP-N-acetylglucosamine diphosphorylase activity"/>
    <property type="evidence" value="ECO:0007669"/>
    <property type="project" value="UniProtKB-EC"/>
</dbReference>
<dbReference type="SUPFAM" id="SSF53448">
    <property type="entry name" value="Nucleotide-diphospho-sugar transferases"/>
    <property type="match status" value="1"/>
</dbReference>
<reference evidence="12 13" key="1">
    <citation type="submission" date="2017-08" db="EMBL/GenBank/DDBJ databases">
        <authorList>
            <person name="de Groot N.N."/>
        </authorList>
    </citation>
    <scope>NUCLEOTIDE SEQUENCE [LARGE SCALE GENOMIC DNA]</scope>
    <source>
        <strain evidence="12 13">JC228</strain>
    </source>
</reference>
<name>A0A285CPL3_9BACI</name>
<dbReference type="PANTHER" id="PTHR43584:SF8">
    <property type="entry name" value="N-ACETYLMURAMATE ALPHA-1-PHOSPHATE URIDYLYLTRANSFERASE"/>
    <property type="match status" value="1"/>
</dbReference>
<evidence type="ECO:0000256" key="8">
    <source>
        <dbReference type="ARBA" id="ARBA00048247"/>
    </source>
</evidence>
<dbReference type="Gene3D" id="3.90.550.10">
    <property type="entry name" value="Spore Coat Polysaccharide Biosynthesis Protein SpsA, Chain A"/>
    <property type="match status" value="1"/>
</dbReference>
<evidence type="ECO:0000256" key="6">
    <source>
        <dbReference type="ARBA" id="ARBA00023268"/>
    </source>
</evidence>
<dbReference type="Gene3D" id="2.160.10.10">
    <property type="entry name" value="Hexapeptide repeat proteins"/>
    <property type="match status" value="1"/>
</dbReference>
<keyword evidence="4" id="KW-0548">Nucleotidyltransferase</keyword>
<comment type="pathway">
    <text evidence="1">Nucleotide-sugar biosynthesis; UDP-N-acetyl-alpha-D-glucosamine biosynthesis; N-acetyl-alpha-D-glucosamine 1-phosphate from alpha-D-glucosamine 6-phosphate (route II): step 2/2.</text>
</comment>
<dbReference type="InterPro" id="IPR029044">
    <property type="entry name" value="Nucleotide-diphossugar_trans"/>
</dbReference>
<evidence type="ECO:0000256" key="7">
    <source>
        <dbReference type="ARBA" id="ARBA00023315"/>
    </source>
</evidence>
<keyword evidence="5" id="KW-0677">Repeat</keyword>
<evidence type="ECO:0000313" key="12">
    <source>
        <dbReference type="EMBL" id="SNX69492.1"/>
    </source>
</evidence>
<evidence type="ECO:0000256" key="2">
    <source>
        <dbReference type="ARBA" id="ARBA00005208"/>
    </source>
</evidence>
<comment type="pathway">
    <text evidence="2">Nucleotide-sugar biosynthesis; UDP-N-acetyl-alpha-D-glucosamine biosynthesis; UDP-N-acetyl-alpha-D-glucosamine from N-acetyl-alpha-D-glucosamine 1-phosphate: step 1/1.</text>
</comment>
<proteinExistence type="predicted"/>
<dbReference type="Pfam" id="PF00483">
    <property type="entry name" value="NTP_transferase"/>
    <property type="match status" value="1"/>
</dbReference>
<dbReference type="InterPro" id="IPR005835">
    <property type="entry name" value="NTP_transferase_dom"/>
</dbReference>
<accession>A0A285CPL3</accession>
<dbReference type="InterPro" id="IPR011004">
    <property type="entry name" value="Trimer_LpxA-like_sf"/>
</dbReference>
<evidence type="ECO:0000259" key="10">
    <source>
        <dbReference type="Pfam" id="PF00483"/>
    </source>
</evidence>
<dbReference type="Proteomes" id="UP000219546">
    <property type="component" value="Unassembled WGS sequence"/>
</dbReference>
<dbReference type="InterPro" id="IPR018357">
    <property type="entry name" value="Hexapep_transf_CS"/>
</dbReference>
<keyword evidence="7" id="KW-0012">Acyltransferase</keyword>
<dbReference type="OrthoDB" id="9813880at2"/>
<dbReference type="GO" id="GO:0019134">
    <property type="term" value="F:glucosamine-1-phosphate N-acetyltransferase activity"/>
    <property type="evidence" value="ECO:0007669"/>
    <property type="project" value="UniProtKB-EC"/>
</dbReference>
<dbReference type="SUPFAM" id="SSF51161">
    <property type="entry name" value="Trimeric LpxA-like enzymes"/>
    <property type="match status" value="1"/>
</dbReference>
<dbReference type="PANTHER" id="PTHR43584">
    <property type="entry name" value="NUCLEOTIDYL TRANSFERASE"/>
    <property type="match status" value="1"/>
</dbReference>
<dbReference type="InterPro" id="IPR056729">
    <property type="entry name" value="GMPPB_C"/>
</dbReference>
<gene>
    <name evidence="12" type="ORF">SAMN05877753_10380</name>
</gene>
<keyword evidence="3 12" id="KW-0808">Transferase</keyword>
<feature type="domain" description="Nucleotidyl transferase" evidence="10">
    <location>
        <begin position="12"/>
        <end position="192"/>
    </location>
</feature>